<dbReference type="AlphaFoldDB" id="A0AAD9QR68"/>
<comment type="subcellular location">
    <subcellularLocation>
        <location evidence="1 6">Cytoplasmic vesicle membrane</location>
        <topology evidence="1 6">Peripheral membrane protein</topology>
        <orientation evidence="1 6">Cytoplasmic side</orientation>
    </subcellularLocation>
    <subcellularLocation>
        <location evidence="6">Membrane</location>
        <location evidence="6">Coated pit</location>
        <topology evidence="6">Peripheral membrane protein</topology>
        <orientation evidence="6">Cytoplasmic side</orientation>
    </subcellularLocation>
    <text evidence="6">Cytoplasmic face of coated pits and vesicles.</text>
</comment>
<name>A0AAD9QR68_ACRCE</name>
<evidence type="ECO:0000256" key="7">
    <source>
        <dbReference type="SAM" id="Coils"/>
    </source>
</evidence>
<dbReference type="PANTHER" id="PTHR10639">
    <property type="entry name" value="CLATHRIN LIGHT CHAIN"/>
    <property type="match status" value="1"/>
</dbReference>
<keyword evidence="5 6" id="KW-0968">Cytoplasmic vesicle</keyword>
<dbReference type="GO" id="GO:0030132">
    <property type="term" value="C:clathrin coat of coated pit"/>
    <property type="evidence" value="ECO:0007669"/>
    <property type="project" value="InterPro"/>
</dbReference>
<sequence length="255" mass="29156">MADFEEDPAADFLAREQDDLAELGEDFGGEQPPANAIVIEKLVFSRNSITKEIGSFGGGLDALDNEPVVNGFAEEIPGPHQPVVTLEPESVRKWREDKAALLDKMDSEEKEEIEEWRERAKKELNDWYERRDEQLGKTQASNRADEEAFVSDRDELPGGHDWERVCRMCDFNPKGTKNTKDGPIFMWPFILLIRISLWLCLLNGRSWWLESKLKLTKLSFNIILLQRASAERGLSVTPACYPTISIEKITPQRYV</sequence>
<evidence type="ECO:0000256" key="3">
    <source>
        <dbReference type="ARBA" id="ARBA00023136"/>
    </source>
</evidence>
<evidence type="ECO:0000256" key="5">
    <source>
        <dbReference type="ARBA" id="ARBA00023329"/>
    </source>
</evidence>
<dbReference type="EMBL" id="JARQWQ010000018">
    <property type="protein sequence ID" value="KAK2566017.1"/>
    <property type="molecule type" value="Genomic_DNA"/>
</dbReference>
<accession>A0AAD9QR68</accession>
<evidence type="ECO:0000313" key="8">
    <source>
        <dbReference type="EMBL" id="KAK2566017.1"/>
    </source>
</evidence>
<dbReference type="GO" id="GO:0030130">
    <property type="term" value="C:clathrin coat of trans-Golgi network vesicle"/>
    <property type="evidence" value="ECO:0007669"/>
    <property type="project" value="InterPro"/>
</dbReference>
<protein>
    <recommendedName>
        <fullName evidence="6">Clathrin light chain</fullName>
    </recommendedName>
</protein>
<feature type="coiled-coil region" evidence="7">
    <location>
        <begin position="91"/>
        <end position="126"/>
    </location>
</feature>
<comment type="similarity">
    <text evidence="2 6">Belongs to the clathrin light chain family.</text>
</comment>
<keyword evidence="7" id="KW-0175">Coiled coil</keyword>
<reference evidence="8" key="2">
    <citation type="journal article" date="2023" name="Science">
        <title>Genomic signatures of disease resistance in endangered staghorn corals.</title>
        <authorList>
            <person name="Vollmer S.V."/>
            <person name="Selwyn J.D."/>
            <person name="Despard B.A."/>
            <person name="Roesel C.L."/>
        </authorList>
    </citation>
    <scope>NUCLEOTIDE SEQUENCE</scope>
    <source>
        <strain evidence="8">K2</strain>
    </source>
</reference>
<comment type="caution">
    <text evidence="8">The sequence shown here is derived from an EMBL/GenBank/DDBJ whole genome shotgun (WGS) entry which is preliminary data.</text>
</comment>
<proteinExistence type="inferred from homology"/>
<dbReference type="GO" id="GO:0032050">
    <property type="term" value="F:clathrin heavy chain binding"/>
    <property type="evidence" value="ECO:0007669"/>
    <property type="project" value="TreeGrafter"/>
</dbReference>
<organism evidence="8 9">
    <name type="scientific">Acropora cervicornis</name>
    <name type="common">Staghorn coral</name>
    <dbReference type="NCBI Taxonomy" id="6130"/>
    <lineage>
        <taxon>Eukaryota</taxon>
        <taxon>Metazoa</taxon>
        <taxon>Cnidaria</taxon>
        <taxon>Anthozoa</taxon>
        <taxon>Hexacorallia</taxon>
        <taxon>Scleractinia</taxon>
        <taxon>Astrocoeniina</taxon>
        <taxon>Acroporidae</taxon>
        <taxon>Acropora</taxon>
    </lineage>
</organism>
<reference evidence="8" key="1">
    <citation type="journal article" date="2023" name="G3 (Bethesda)">
        <title>Whole genome assembly and annotation of the endangered Caribbean coral Acropora cervicornis.</title>
        <authorList>
            <person name="Selwyn J.D."/>
            <person name="Vollmer S.V."/>
        </authorList>
    </citation>
    <scope>NUCLEOTIDE SEQUENCE</scope>
    <source>
        <strain evidence="8">K2</strain>
    </source>
</reference>
<evidence type="ECO:0000256" key="6">
    <source>
        <dbReference type="RuleBase" id="RU363137"/>
    </source>
</evidence>
<evidence type="ECO:0000256" key="4">
    <source>
        <dbReference type="ARBA" id="ARBA00023176"/>
    </source>
</evidence>
<dbReference type="Proteomes" id="UP001249851">
    <property type="component" value="Unassembled WGS sequence"/>
</dbReference>
<keyword evidence="9" id="KW-1185">Reference proteome</keyword>
<dbReference type="GO" id="GO:0005198">
    <property type="term" value="F:structural molecule activity"/>
    <property type="evidence" value="ECO:0007669"/>
    <property type="project" value="InterPro"/>
</dbReference>
<gene>
    <name evidence="8" type="ORF">P5673_010340</name>
</gene>
<keyword evidence="4 6" id="KW-0168">Coated pit</keyword>
<evidence type="ECO:0000256" key="1">
    <source>
        <dbReference type="ARBA" id="ARBA00004180"/>
    </source>
</evidence>
<dbReference type="GO" id="GO:0072583">
    <property type="term" value="P:clathrin-dependent endocytosis"/>
    <property type="evidence" value="ECO:0007669"/>
    <property type="project" value="TreeGrafter"/>
</dbReference>
<comment type="function">
    <text evidence="6">Clathrin is the major protein of the polyhedral coat of coated pits and vesicles.</text>
</comment>
<keyword evidence="3 6" id="KW-0472">Membrane</keyword>
<dbReference type="PANTHER" id="PTHR10639:SF7">
    <property type="entry name" value="CLATHRIN LIGHT CHAIN"/>
    <property type="match status" value="1"/>
</dbReference>
<evidence type="ECO:0000256" key="2">
    <source>
        <dbReference type="ARBA" id="ARBA00005263"/>
    </source>
</evidence>
<dbReference type="InterPro" id="IPR000996">
    <property type="entry name" value="Clathrin_L-chain"/>
</dbReference>
<dbReference type="GO" id="GO:0006886">
    <property type="term" value="P:intracellular protein transport"/>
    <property type="evidence" value="ECO:0007669"/>
    <property type="project" value="InterPro"/>
</dbReference>
<evidence type="ECO:0000313" key="9">
    <source>
        <dbReference type="Proteomes" id="UP001249851"/>
    </source>
</evidence>
<dbReference type="Pfam" id="PF01086">
    <property type="entry name" value="Clathrin_lg_ch"/>
    <property type="match status" value="1"/>
</dbReference>